<dbReference type="GO" id="GO:0003924">
    <property type="term" value="F:GTPase activity"/>
    <property type="evidence" value="ECO:0007669"/>
    <property type="project" value="UniProtKB-UniRule"/>
</dbReference>
<comment type="subcellular location">
    <subcellularLocation>
        <location evidence="10">Cytoplasm</location>
    </subcellularLocation>
</comment>
<evidence type="ECO:0000256" key="4">
    <source>
        <dbReference type="ARBA" id="ARBA00022730"/>
    </source>
</evidence>
<feature type="domain" description="EngC GTPase" evidence="11">
    <location>
        <begin position="109"/>
        <end position="258"/>
    </location>
</feature>
<dbReference type="SUPFAM" id="SSF52540">
    <property type="entry name" value="P-loop containing nucleoside triphosphate hydrolases"/>
    <property type="match status" value="1"/>
</dbReference>
<keyword evidence="1 10" id="KW-0963">Cytoplasm</keyword>
<feature type="binding site" evidence="10">
    <location>
        <position position="288"/>
    </location>
    <ligand>
        <name>Zn(2+)</name>
        <dbReference type="ChEBI" id="CHEBI:29105"/>
    </ligand>
</feature>
<dbReference type="InterPro" id="IPR030378">
    <property type="entry name" value="G_CP_dom"/>
</dbReference>
<dbReference type="PROSITE" id="PS50936">
    <property type="entry name" value="ENGC_GTPASE"/>
    <property type="match status" value="1"/>
</dbReference>
<comment type="subunit">
    <text evidence="10">Monomer. Associates with 30S ribosomal subunit, binds 16S rRNA.</text>
</comment>
<dbReference type="PROSITE" id="PS51721">
    <property type="entry name" value="G_CP"/>
    <property type="match status" value="1"/>
</dbReference>
<evidence type="ECO:0000256" key="1">
    <source>
        <dbReference type="ARBA" id="ARBA00022490"/>
    </source>
</evidence>
<keyword evidence="7 10" id="KW-0862">Zinc</keyword>
<evidence type="ECO:0000256" key="8">
    <source>
        <dbReference type="ARBA" id="ARBA00022884"/>
    </source>
</evidence>
<dbReference type="PANTHER" id="PTHR32120:SF10">
    <property type="entry name" value="SMALL RIBOSOMAL SUBUNIT BIOGENESIS GTPASE RSGA"/>
    <property type="match status" value="1"/>
</dbReference>
<reference evidence="13 14" key="1">
    <citation type="journal article" date="2014" name="Int. J. Syst. Evol. Microbiol.">
        <title>Phaeodactylibacter xiamenensis gen. nov., sp. nov., a member of the family Saprospiraceae isolated from the marine alga Phaeodactylum tricornutum.</title>
        <authorList>
            <person name="Chen Z.Jr."/>
            <person name="Lei X."/>
            <person name="Lai Q."/>
            <person name="Li Y."/>
            <person name="Zhang B."/>
            <person name="Zhang J."/>
            <person name="Zhang H."/>
            <person name="Yang L."/>
            <person name="Zheng W."/>
            <person name="Tian Y."/>
            <person name="Yu Z."/>
            <person name="Xu H.Jr."/>
            <person name="Zheng T."/>
        </authorList>
    </citation>
    <scope>NUCLEOTIDE SEQUENCE [LARGE SCALE GENOMIC DNA]</scope>
    <source>
        <strain evidence="13 14">KD52</strain>
    </source>
</reference>
<feature type="binding site" evidence="10">
    <location>
        <position position="290"/>
    </location>
    <ligand>
        <name>Zn(2+)</name>
        <dbReference type="ChEBI" id="CHEBI:29105"/>
    </ligand>
</feature>
<accession>A0A098S459</accession>
<feature type="binding site" evidence="10">
    <location>
        <position position="296"/>
    </location>
    <ligand>
        <name>Zn(2+)</name>
        <dbReference type="ChEBI" id="CHEBI:29105"/>
    </ligand>
</feature>
<name>A0A098S459_9BACT</name>
<dbReference type="Gene3D" id="1.10.40.50">
    <property type="entry name" value="Probable gtpase engc, domain 3"/>
    <property type="match status" value="1"/>
</dbReference>
<evidence type="ECO:0000259" key="12">
    <source>
        <dbReference type="PROSITE" id="PS51721"/>
    </source>
</evidence>
<dbReference type="AlphaFoldDB" id="A0A098S459"/>
<feature type="binding site" evidence="10">
    <location>
        <begin position="202"/>
        <end position="210"/>
    </location>
    <ligand>
        <name>GTP</name>
        <dbReference type="ChEBI" id="CHEBI:37565"/>
    </ligand>
</feature>
<keyword evidence="8 10" id="KW-0694">RNA-binding</keyword>
<dbReference type="Gene3D" id="3.40.50.300">
    <property type="entry name" value="P-loop containing nucleotide triphosphate hydrolases"/>
    <property type="match status" value="1"/>
</dbReference>
<evidence type="ECO:0000313" key="13">
    <source>
        <dbReference type="EMBL" id="KGE85977.1"/>
    </source>
</evidence>
<dbReference type="Pfam" id="PF03193">
    <property type="entry name" value="RsgA_GTPase"/>
    <property type="match status" value="1"/>
</dbReference>
<gene>
    <name evidence="10" type="primary">rsgA</name>
    <name evidence="13" type="ORF">IX84_25615</name>
</gene>
<comment type="caution">
    <text evidence="13">The sequence shown here is derived from an EMBL/GenBank/DDBJ whole genome shotgun (WGS) entry which is preliminary data.</text>
</comment>
<dbReference type="Proteomes" id="UP000029736">
    <property type="component" value="Unassembled WGS sequence"/>
</dbReference>
<keyword evidence="6 10" id="KW-0378">Hydrolase</keyword>
<keyword evidence="9 10" id="KW-0342">GTP-binding</keyword>
<feature type="domain" description="CP-type G" evidence="12">
    <location>
        <begin position="101"/>
        <end position="260"/>
    </location>
</feature>
<evidence type="ECO:0000256" key="2">
    <source>
        <dbReference type="ARBA" id="ARBA00022517"/>
    </source>
</evidence>
<dbReference type="EC" id="3.6.1.-" evidence="10"/>
<keyword evidence="3 10" id="KW-0479">Metal-binding</keyword>
<keyword evidence="2 10" id="KW-0690">Ribosome biogenesis</keyword>
<keyword evidence="5 10" id="KW-0547">Nucleotide-binding</keyword>
<comment type="function">
    <text evidence="10">One of several proteins that assist in the late maturation steps of the functional core of the 30S ribosomal subunit. Helps release RbfA from mature subunits. May play a role in the assembly of ribosomal proteins into the subunit. Circularly permuted GTPase that catalyzes slow GTP hydrolysis, GTPase activity is stimulated by the 30S ribosomal subunit.</text>
</comment>
<dbReference type="GO" id="GO:0019843">
    <property type="term" value="F:rRNA binding"/>
    <property type="evidence" value="ECO:0007669"/>
    <property type="project" value="UniProtKB-KW"/>
</dbReference>
<dbReference type="PANTHER" id="PTHR32120">
    <property type="entry name" value="SMALL RIBOSOMAL SUBUNIT BIOGENESIS GTPASE RSGA"/>
    <property type="match status" value="1"/>
</dbReference>
<keyword evidence="14" id="KW-1185">Reference proteome</keyword>
<comment type="cofactor">
    <cofactor evidence="10">
        <name>Zn(2+)</name>
        <dbReference type="ChEBI" id="CHEBI:29105"/>
    </cofactor>
    <text evidence="10">Binds 1 zinc ion per subunit.</text>
</comment>
<protein>
    <recommendedName>
        <fullName evidence="10">Small ribosomal subunit biogenesis GTPase RsgA</fullName>
        <ecNumber evidence="10">3.6.1.-</ecNumber>
    </recommendedName>
</protein>
<dbReference type="InterPro" id="IPR027417">
    <property type="entry name" value="P-loop_NTPase"/>
</dbReference>
<evidence type="ECO:0000256" key="10">
    <source>
        <dbReference type="HAMAP-Rule" id="MF_01820"/>
    </source>
</evidence>
<comment type="similarity">
    <text evidence="10">Belongs to the TRAFAC class YlqF/YawG GTPase family. RsgA subfamily.</text>
</comment>
<sequence>MNLEDLGYNETLEGYRQEHGFDHHLVGRVTVEHRERYMVSTEAGEYDAELLGNLRFAAESKNDLPAVGDWVALSEYDEGKALIHAVFPRHTVLERQAVGKFGEKQIIATNIDYGIIVQSVNRDFSINRLERYLTLCHAAKIQPLIVVTKVDLISEAEQESLLGKIRSRIADVPVFAVSNETQAGIGALKNLFVKGKTYCLLGSSGVGKSSLINSLSGMERMKTGAISEGIDRGKHVTTHRELVPLVNGAVLIDNPGMREVGITDGKGGLENTFEKIYALAETCKFSDCTHTSEIGCAVLAALDSGELEEEVLEHFYKMENEQAHFTSTVLERKVRDKKFGKMVREVKKYKKKTKY</sequence>
<dbReference type="GO" id="GO:0005737">
    <property type="term" value="C:cytoplasm"/>
    <property type="evidence" value="ECO:0007669"/>
    <property type="project" value="UniProtKB-SubCell"/>
</dbReference>
<dbReference type="InterPro" id="IPR012340">
    <property type="entry name" value="NA-bd_OB-fold"/>
</dbReference>
<evidence type="ECO:0000313" key="14">
    <source>
        <dbReference type="Proteomes" id="UP000029736"/>
    </source>
</evidence>
<feature type="binding site" evidence="10">
    <location>
        <begin position="148"/>
        <end position="151"/>
    </location>
    <ligand>
        <name>GTP</name>
        <dbReference type="ChEBI" id="CHEBI:37565"/>
    </ligand>
</feature>
<proteinExistence type="inferred from homology"/>
<dbReference type="GO" id="GO:0042274">
    <property type="term" value="P:ribosomal small subunit biogenesis"/>
    <property type="evidence" value="ECO:0007669"/>
    <property type="project" value="UniProtKB-UniRule"/>
</dbReference>
<dbReference type="GO" id="GO:0005525">
    <property type="term" value="F:GTP binding"/>
    <property type="evidence" value="ECO:0007669"/>
    <property type="project" value="UniProtKB-UniRule"/>
</dbReference>
<keyword evidence="4 10" id="KW-0699">rRNA-binding</keyword>
<dbReference type="InterPro" id="IPR010914">
    <property type="entry name" value="RsgA_GTPase_dom"/>
</dbReference>
<evidence type="ECO:0000259" key="11">
    <source>
        <dbReference type="PROSITE" id="PS50936"/>
    </source>
</evidence>
<dbReference type="RefSeq" id="WP_044227069.1">
    <property type="nucleotide sequence ID" value="NZ_JBKAGJ010000022.1"/>
</dbReference>
<dbReference type="InterPro" id="IPR004881">
    <property type="entry name" value="Ribosome_biogen_GTPase_RsgA"/>
</dbReference>
<evidence type="ECO:0000256" key="3">
    <source>
        <dbReference type="ARBA" id="ARBA00022723"/>
    </source>
</evidence>
<dbReference type="SUPFAM" id="SSF50249">
    <property type="entry name" value="Nucleic acid-binding proteins"/>
    <property type="match status" value="1"/>
</dbReference>
<dbReference type="CDD" id="cd01854">
    <property type="entry name" value="YjeQ_EngC"/>
    <property type="match status" value="1"/>
</dbReference>
<dbReference type="GO" id="GO:0046872">
    <property type="term" value="F:metal ion binding"/>
    <property type="evidence" value="ECO:0007669"/>
    <property type="project" value="UniProtKB-KW"/>
</dbReference>
<evidence type="ECO:0000256" key="6">
    <source>
        <dbReference type="ARBA" id="ARBA00022801"/>
    </source>
</evidence>
<dbReference type="EMBL" id="JPOS01000083">
    <property type="protein sequence ID" value="KGE85977.1"/>
    <property type="molecule type" value="Genomic_DNA"/>
</dbReference>
<dbReference type="NCBIfam" id="TIGR00157">
    <property type="entry name" value="ribosome small subunit-dependent GTPase A"/>
    <property type="match status" value="1"/>
</dbReference>
<dbReference type="Gene3D" id="2.40.50.140">
    <property type="entry name" value="Nucleic acid-binding proteins"/>
    <property type="match status" value="1"/>
</dbReference>
<evidence type="ECO:0000256" key="9">
    <source>
        <dbReference type="ARBA" id="ARBA00023134"/>
    </source>
</evidence>
<dbReference type="HAMAP" id="MF_01820">
    <property type="entry name" value="GTPase_RsgA"/>
    <property type="match status" value="1"/>
</dbReference>
<dbReference type="OrthoDB" id="9809485at2"/>
<organism evidence="13 14">
    <name type="scientific">Phaeodactylibacter xiamenensis</name>
    <dbReference type="NCBI Taxonomy" id="1524460"/>
    <lineage>
        <taxon>Bacteria</taxon>
        <taxon>Pseudomonadati</taxon>
        <taxon>Bacteroidota</taxon>
        <taxon>Saprospiria</taxon>
        <taxon>Saprospirales</taxon>
        <taxon>Haliscomenobacteraceae</taxon>
        <taxon>Phaeodactylibacter</taxon>
    </lineage>
</organism>
<dbReference type="STRING" id="1524460.IX84_25615"/>
<evidence type="ECO:0000256" key="7">
    <source>
        <dbReference type="ARBA" id="ARBA00022833"/>
    </source>
</evidence>
<evidence type="ECO:0000256" key="5">
    <source>
        <dbReference type="ARBA" id="ARBA00022741"/>
    </source>
</evidence>
<feature type="binding site" evidence="10">
    <location>
        <position position="283"/>
    </location>
    <ligand>
        <name>Zn(2+)</name>
        <dbReference type="ChEBI" id="CHEBI:29105"/>
    </ligand>
</feature>